<dbReference type="Gramene" id="OMERI08G04770.1">
    <property type="protein sequence ID" value="OMERI08G04770.1"/>
    <property type="gene ID" value="OMERI08G04770"/>
</dbReference>
<evidence type="ECO:0000256" key="1">
    <source>
        <dbReference type="SAM" id="MobiDB-lite"/>
    </source>
</evidence>
<dbReference type="AlphaFoldDB" id="A0A0E0EIM5"/>
<dbReference type="InterPro" id="IPR022251">
    <property type="entry name" value="DUF3774_wound-induced"/>
</dbReference>
<feature type="compositionally biased region" description="Low complexity" evidence="1">
    <location>
        <begin position="40"/>
        <end position="57"/>
    </location>
</feature>
<proteinExistence type="predicted"/>
<evidence type="ECO:0000313" key="3">
    <source>
        <dbReference type="Proteomes" id="UP000008021"/>
    </source>
</evidence>
<protein>
    <submittedName>
        <fullName evidence="2">Uncharacterized protein</fullName>
    </submittedName>
</protein>
<organism evidence="2">
    <name type="scientific">Oryza meridionalis</name>
    <dbReference type="NCBI Taxonomy" id="40149"/>
    <lineage>
        <taxon>Eukaryota</taxon>
        <taxon>Viridiplantae</taxon>
        <taxon>Streptophyta</taxon>
        <taxon>Embryophyta</taxon>
        <taxon>Tracheophyta</taxon>
        <taxon>Spermatophyta</taxon>
        <taxon>Magnoliopsida</taxon>
        <taxon>Liliopsida</taxon>
        <taxon>Poales</taxon>
        <taxon>Poaceae</taxon>
        <taxon>BOP clade</taxon>
        <taxon>Oryzoideae</taxon>
        <taxon>Oryzeae</taxon>
        <taxon>Oryzinae</taxon>
        <taxon>Oryza</taxon>
    </lineage>
</organism>
<feature type="compositionally biased region" description="Basic and acidic residues" evidence="1">
    <location>
        <begin position="62"/>
        <end position="71"/>
    </location>
</feature>
<dbReference type="Proteomes" id="UP000008021">
    <property type="component" value="Chromosome 8"/>
</dbReference>
<evidence type="ECO:0000313" key="2">
    <source>
        <dbReference type="EnsemblPlants" id="OMERI08G04770.1"/>
    </source>
</evidence>
<feature type="region of interest" description="Disordered" evidence="1">
    <location>
        <begin position="1"/>
        <end position="71"/>
    </location>
</feature>
<feature type="compositionally biased region" description="Low complexity" evidence="1">
    <location>
        <begin position="1"/>
        <end position="22"/>
    </location>
</feature>
<dbReference type="HOGENOM" id="CLU_2472851_0_0_1"/>
<sequence>MSVRLAGRVGGARVAPAPAPAGKTRDGGAITTWNAKDRAAAAAAAGSPSSRQAMRAAAAEEDDRRGRRKREEESLRAFMFISFWGPNS</sequence>
<keyword evidence="3" id="KW-1185">Reference proteome</keyword>
<reference evidence="2" key="2">
    <citation type="submission" date="2018-05" db="EMBL/GenBank/DDBJ databases">
        <title>OmerRS3 (Oryza meridionalis Reference Sequence Version 3).</title>
        <authorList>
            <person name="Zhang J."/>
            <person name="Kudrna D."/>
            <person name="Lee S."/>
            <person name="Talag J."/>
            <person name="Welchert J."/>
            <person name="Wing R.A."/>
        </authorList>
    </citation>
    <scope>NUCLEOTIDE SEQUENCE [LARGE SCALE GENOMIC DNA]</scope>
    <source>
        <strain evidence="2">cv. OR44</strain>
    </source>
</reference>
<reference evidence="2" key="1">
    <citation type="submission" date="2015-04" db="UniProtKB">
        <authorList>
            <consortium name="EnsemblPlants"/>
        </authorList>
    </citation>
    <scope>IDENTIFICATION</scope>
</reference>
<dbReference type="Pfam" id="PF12609">
    <property type="entry name" value="DUF3774"/>
    <property type="match status" value="1"/>
</dbReference>
<accession>A0A0E0EIM5</accession>
<dbReference type="EnsemblPlants" id="OMERI08G04770.1">
    <property type="protein sequence ID" value="OMERI08G04770.1"/>
    <property type="gene ID" value="OMERI08G04770"/>
</dbReference>
<name>A0A0E0EIM5_9ORYZ</name>